<dbReference type="Gene3D" id="3.40.50.300">
    <property type="entry name" value="P-loop containing nucleotide triphosphate hydrolases"/>
    <property type="match status" value="1"/>
</dbReference>
<dbReference type="InterPro" id="IPR027383">
    <property type="entry name" value="Znf_put"/>
</dbReference>
<organism evidence="1">
    <name type="scientific">Campylobacter coli</name>
    <dbReference type="NCBI Taxonomy" id="195"/>
    <lineage>
        <taxon>Bacteria</taxon>
        <taxon>Pseudomonadati</taxon>
        <taxon>Campylobacterota</taxon>
        <taxon>Epsilonproteobacteria</taxon>
        <taxon>Campylobacterales</taxon>
        <taxon>Campylobacteraceae</taxon>
        <taxon>Campylobacter</taxon>
    </lineage>
</organism>
<protein>
    <submittedName>
        <fullName evidence="1">Uncharacterized protein</fullName>
    </submittedName>
</protein>
<dbReference type="Pfam" id="PF13490">
    <property type="entry name" value="zf-HC2"/>
    <property type="match status" value="1"/>
</dbReference>
<sequence>MRETNLDCCVVRDLLPSYLEELTETETSAMVREHIEHCAACRQLEEDMRRQVPIEKAPQRALRFLKRVKRTRLIAAILSALVALFCIGWLYDLEFHYANTEAGRLEAVCDYIPSPEGNTISGVEAGTPVRAVSWQTIDNHLLIFFAADNEENVHGVMHLYSVNPVQILFLLCDFHKKYILCVLMTVHSPKYLICYLLVGFIQKFYSIIGIGAVLRIDQPFTNGFTANLFFNLIAKRYEKSSTLITTNLTFSKWPEVFGDPVLTNALLDRLLHHSQVLNINGPSYRLKDQLQLMTDDD</sequence>
<reference evidence="1" key="1">
    <citation type="journal article" date="2020" name="Vet. Microbiol.">
        <title>Genetic environments and related transposable elements of novel cfr(C) variants in Campylobacter coli isolates of swine origin.</title>
        <authorList>
            <person name="Tang Y."/>
            <person name="Lai Y."/>
            <person name="Yang X."/>
            <person name="Cao X."/>
            <person name="Hu Y."/>
            <person name="Wang X."/>
            <person name="Wang H."/>
        </authorList>
    </citation>
    <scope>NUCLEOTIDE SEQUENCE</scope>
    <source>
        <strain evidence="1">SH96</strain>
    </source>
</reference>
<dbReference type="AlphaFoldDB" id="A0A7H1K252"/>
<evidence type="ECO:0000313" key="1">
    <source>
        <dbReference type="EMBL" id="QNR54929.1"/>
    </source>
</evidence>
<name>A0A7H1K252_CAMCO</name>
<accession>A0A7H1K252</accession>
<dbReference type="RefSeq" id="WP_079851623.1">
    <property type="nucleotide sequence ID" value="NZ_CP047213.1"/>
</dbReference>
<dbReference type="GO" id="GO:0005524">
    <property type="term" value="F:ATP binding"/>
    <property type="evidence" value="ECO:0007669"/>
    <property type="project" value="InterPro"/>
</dbReference>
<dbReference type="InterPro" id="IPR002611">
    <property type="entry name" value="IstB_ATP-bd"/>
</dbReference>
<proteinExistence type="predicted"/>
<dbReference type="EMBL" id="MT107516">
    <property type="protein sequence ID" value="QNR54929.1"/>
    <property type="molecule type" value="Genomic_DNA"/>
</dbReference>
<dbReference type="Pfam" id="PF01695">
    <property type="entry name" value="IstB_IS21"/>
    <property type="match status" value="1"/>
</dbReference>
<dbReference type="InterPro" id="IPR027417">
    <property type="entry name" value="P-loop_NTPase"/>
</dbReference>